<dbReference type="KEGG" id="theu:HPC62_07325"/>
<evidence type="ECO:0000256" key="1">
    <source>
        <dbReference type="SAM" id="Coils"/>
    </source>
</evidence>
<organism evidence="2 3">
    <name type="scientific">Thermoleptolyngbya sichuanensis A183</name>
    <dbReference type="NCBI Taxonomy" id="2737172"/>
    <lineage>
        <taxon>Bacteria</taxon>
        <taxon>Bacillati</taxon>
        <taxon>Cyanobacteriota</taxon>
        <taxon>Cyanophyceae</taxon>
        <taxon>Oculatellales</taxon>
        <taxon>Oculatellaceae</taxon>
        <taxon>Thermoleptolyngbya</taxon>
        <taxon>Thermoleptolyngbya sichuanensis</taxon>
    </lineage>
</organism>
<evidence type="ECO:0000313" key="2">
    <source>
        <dbReference type="EMBL" id="QKD82036.1"/>
    </source>
</evidence>
<dbReference type="Proteomes" id="UP000505210">
    <property type="component" value="Chromosome"/>
</dbReference>
<feature type="coiled-coil region" evidence="1">
    <location>
        <begin position="9"/>
        <end position="36"/>
    </location>
</feature>
<keyword evidence="1" id="KW-0175">Coiled coil</keyword>
<gene>
    <name evidence="2" type="ORF">HPC62_07325</name>
</gene>
<proteinExistence type="predicted"/>
<reference evidence="2 3" key="1">
    <citation type="submission" date="2020-05" db="EMBL/GenBank/DDBJ databases">
        <title>Complete genome sequence of of a novel Thermoleptolyngbya strain isolated from hot springs of Ganzi, Sichuan China.</title>
        <authorList>
            <person name="Tang J."/>
            <person name="Daroch M."/>
            <person name="Li L."/>
            <person name="Waleron K."/>
            <person name="Waleron M."/>
            <person name="Waleron M."/>
        </authorList>
    </citation>
    <scope>NUCLEOTIDE SEQUENCE [LARGE SCALE GENOMIC DNA]</scope>
    <source>
        <strain evidence="2 3">PKUAC-SCTA183</strain>
    </source>
</reference>
<dbReference type="RefSeq" id="WP_172354438.1">
    <property type="nucleotide sequence ID" value="NZ_CP053661.1"/>
</dbReference>
<dbReference type="EMBL" id="CP053661">
    <property type="protein sequence ID" value="QKD82036.1"/>
    <property type="molecule type" value="Genomic_DNA"/>
</dbReference>
<name>A0A6M8BCZ1_9CYAN</name>
<protein>
    <submittedName>
        <fullName evidence="2">Uncharacterized protein</fullName>
    </submittedName>
</protein>
<evidence type="ECO:0000313" key="3">
    <source>
        <dbReference type="Proteomes" id="UP000505210"/>
    </source>
</evidence>
<sequence length="55" mass="6352">MLPLRLLVYKTLNDQLQLVESKLEALIANIRLLEKGGLRKDELRNLAGDFQAIFR</sequence>
<dbReference type="AlphaFoldDB" id="A0A6M8BCZ1"/>
<accession>A0A6M8BCZ1</accession>
<keyword evidence="3" id="KW-1185">Reference proteome</keyword>